<feature type="compositionally biased region" description="Polar residues" evidence="4">
    <location>
        <begin position="974"/>
        <end position="988"/>
    </location>
</feature>
<organism evidence="7 8">
    <name type="scientific">Morus notabilis</name>
    <dbReference type="NCBI Taxonomy" id="981085"/>
    <lineage>
        <taxon>Eukaryota</taxon>
        <taxon>Viridiplantae</taxon>
        <taxon>Streptophyta</taxon>
        <taxon>Embryophyta</taxon>
        <taxon>Tracheophyta</taxon>
        <taxon>Spermatophyta</taxon>
        <taxon>Magnoliopsida</taxon>
        <taxon>eudicotyledons</taxon>
        <taxon>Gunneridae</taxon>
        <taxon>Pentapetalae</taxon>
        <taxon>rosids</taxon>
        <taxon>fabids</taxon>
        <taxon>Rosales</taxon>
        <taxon>Moraceae</taxon>
        <taxon>Moreae</taxon>
        <taxon>Morus</taxon>
    </lineage>
</organism>
<feature type="domain" description="C2 tensin-type" evidence="5">
    <location>
        <begin position="178"/>
        <end position="317"/>
    </location>
</feature>
<dbReference type="PROSITE" id="PS51444">
    <property type="entry name" value="FH2"/>
    <property type="match status" value="1"/>
</dbReference>
<feature type="compositionally biased region" description="Pro residues" evidence="4">
    <location>
        <begin position="535"/>
        <end position="544"/>
    </location>
</feature>
<dbReference type="Gene3D" id="1.20.58.2220">
    <property type="entry name" value="Formin, FH2 domain"/>
    <property type="match status" value="4"/>
</dbReference>
<evidence type="ECO:0000256" key="4">
    <source>
        <dbReference type="SAM" id="MobiDB-lite"/>
    </source>
</evidence>
<evidence type="ECO:0000256" key="3">
    <source>
        <dbReference type="RuleBase" id="RU361260"/>
    </source>
</evidence>
<keyword evidence="8" id="KW-1185">Reference proteome</keyword>
<dbReference type="Gene3D" id="2.60.40.1110">
    <property type="match status" value="1"/>
</dbReference>
<feature type="compositionally biased region" description="Polar residues" evidence="4">
    <location>
        <begin position="665"/>
        <end position="681"/>
    </location>
</feature>
<proteinExistence type="inferred from homology"/>
<feature type="compositionally biased region" description="Polar residues" evidence="4">
    <location>
        <begin position="942"/>
        <end position="958"/>
    </location>
</feature>
<feature type="compositionally biased region" description="Pro residues" evidence="4">
    <location>
        <begin position="612"/>
        <end position="629"/>
    </location>
</feature>
<dbReference type="InterPro" id="IPR014020">
    <property type="entry name" value="Tensin_C2-dom"/>
</dbReference>
<dbReference type="Pfam" id="PF10409">
    <property type="entry name" value="PTEN_C2"/>
    <property type="match status" value="1"/>
</dbReference>
<gene>
    <name evidence="7" type="ORF">L484_002162</name>
</gene>
<dbReference type="SUPFAM" id="SSF101447">
    <property type="entry name" value="Formin homology 2 domain (FH2 domain)"/>
    <property type="match status" value="2"/>
</dbReference>
<feature type="region of interest" description="Disordered" evidence="4">
    <location>
        <begin position="606"/>
        <end position="728"/>
    </location>
</feature>
<dbReference type="GO" id="GO:0004721">
    <property type="term" value="F:phosphoprotein phosphatase activity"/>
    <property type="evidence" value="ECO:0007669"/>
    <property type="project" value="UniProtKB-KW"/>
</dbReference>
<evidence type="ECO:0000313" key="8">
    <source>
        <dbReference type="Proteomes" id="UP000030645"/>
    </source>
</evidence>
<evidence type="ECO:0000256" key="1">
    <source>
        <dbReference type="ARBA" id="ARBA00006468"/>
    </source>
</evidence>
<dbReference type="PANTHER" id="PTHR45733">
    <property type="entry name" value="FORMIN-J"/>
    <property type="match status" value="1"/>
</dbReference>
<keyword evidence="2" id="KW-0904">Protein phosphatase</keyword>
<dbReference type="PROSITE" id="PS51182">
    <property type="entry name" value="C2_TENSIN"/>
    <property type="match status" value="1"/>
</dbReference>
<evidence type="ECO:0000259" key="6">
    <source>
        <dbReference type="PROSITE" id="PS51444"/>
    </source>
</evidence>
<comment type="similarity">
    <text evidence="1">Belongs to the formin-like family. Class-II subfamily.</text>
</comment>
<name>W9RL17_9ROSA</name>
<protein>
    <recommendedName>
        <fullName evidence="3">Formin-like protein</fullName>
    </recommendedName>
</protein>
<dbReference type="SUPFAM" id="SSF52799">
    <property type="entry name" value="(Phosphotyrosine protein) phosphatases II"/>
    <property type="match status" value="1"/>
</dbReference>
<feature type="domain" description="FH2" evidence="6">
    <location>
        <begin position="995"/>
        <end position="1333"/>
    </location>
</feature>
<keyword evidence="2" id="KW-0378">Hydrolase</keyword>
<dbReference type="InterPro" id="IPR035892">
    <property type="entry name" value="C2_domain_sf"/>
</dbReference>
<dbReference type="InterPro" id="IPR029021">
    <property type="entry name" value="Prot-tyrosine_phosphatase-like"/>
</dbReference>
<accession>W9RL17</accession>
<dbReference type="SMART" id="SM01326">
    <property type="entry name" value="PTEN_C2"/>
    <property type="match status" value="1"/>
</dbReference>
<dbReference type="Proteomes" id="UP000030645">
    <property type="component" value="Unassembled WGS sequence"/>
</dbReference>
<feature type="compositionally biased region" description="Pro residues" evidence="4">
    <location>
        <begin position="916"/>
        <end position="941"/>
    </location>
</feature>
<dbReference type="Pfam" id="PF02181">
    <property type="entry name" value="FH2"/>
    <property type="match status" value="3"/>
</dbReference>
<feature type="compositionally biased region" description="Polar residues" evidence="4">
    <location>
        <begin position="697"/>
        <end position="711"/>
    </location>
</feature>
<dbReference type="STRING" id="981085.W9RL17"/>
<feature type="region of interest" description="Disordered" evidence="4">
    <location>
        <begin position="912"/>
        <end position="1004"/>
    </location>
</feature>
<feature type="region of interest" description="Disordered" evidence="4">
    <location>
        <begin position="440"/>
        <end position="478"/>
    </location>
</feature>
<feature type="compositionally biased region" description="Polar residues" evidence="4">
    <location>
        <begin position="547"/>
        <end position="563"/>
    </location>
</feature>
<dbReference type="InterPro" id="IPR042201">
    <property type="entry name" value="FH2_Formin_sf"/>
</dbReference>
<dbReference type="InterPro" id="IPR015425">
    <property type="entry name" value="FH2_Formin"/>
</dbReference>
<sequence length="1333" mass="148571">MCIVFDCCFTAEAWDEENYKVYVGNMFSQLRDHFPDASILVFNFREGEGQSQMAKILSEYDMTIMDYPRHFEGVPVLKMEVIHHFLRSCESWLLLGHQNVLLIHCERGGWPVLAFMLAALLLYRKQYIGEQRTLDMVYKQAPWELLHLLSPLNPVPSQLRYLQYVSRRSVVSEWPPVNRELVLDCIILRFIPDFDRYGGCRPIFRIYGQDSVAGADQATKVLYSTPKRNRLIRAYKQQESEIIKIDINCRVQGDIVVECISLHDDMEREEMMFRFMFNTAFIRSNILILNRDEIDVLWNSKDQFPKDFRAEILFSKMDATTSVVVRSISCFEEKEGLPEEAFSKVQEIFSNVDWLDIKSDATLNVVQQMGAPNIVHDKSGTDSPKNTEAELLKLRDISPKENQPKQKPAKLENNSKRFIASIKIDLLPCSPKQSTIIDASKKEAKPQKELPASVATNQSLHPQVGNIKPSEKDNGLPKSMEVSHQMNASLALSLAISPVSKSVESKSDSFAPLTPLQPDLIRPDVVSNTIETLPSQPPPPPPLPSYHFSTSKLENSSTTEEISTVLQNGTQGSIASPICVPGTQISSTISRNKLPMDNENSLSIQSSQTPFAMPPPPPTPTPPPPPTPPLRVNISVRGRPPPPPPPPVRPQNPSSVPPPPPPVPTFSSKQSNSLTQNSSCIPSPPPPPAPLFKGVSKTPSPTRTLSTSNSGKGRLSRTMSSKSSNKKLKPLHWMKLTRANQGSLWAEAKKFGAIAPEIDMSELENLFSATLPISAHGRKSFKRNSVGSKTEKVQLLDHRRAYNCEIMLSKVKVPLHVLMDSVLSLEDSILDADHVENLIKFCPTQEEMEILKGYTGEKENLGRCEQVSDLQNSLNVVNSASEEARSAVGFKLDSLLKLTETRAQNNKMTLMHYLCRPPPPPPPPVRPQNPSSVPPPPPPVPTFSSKQSNSLTQNSSCIPSPPPPPAPLFKGVSKTPSPTRTLSTSNSGKGRLSRTMSSKSSNKKLKPLHWMKLTRANQGSLWAEAQKFGAIAPEIDMSELENLFSATLPISAHGRKSFKRNSVGSKTEKVQLLDHRRAYNCEIMLSKVKVPLHVLMDSVLSLEDSILDADHVENLIKFCPTQEEMEILKGYTGEKENLGRCEQFFFGLMQVPRVECKLRVFSFKIRFHSQVSDLQNSLNVVNSASEEARSAVGFKLDSLLKLTETRAQNNKMTLMHYLCKVLADKLPEVLDFSKDLGSLESASKIQLKVLAEEMQAISKGLEKVIQELSGADNDGPISENFCKTLKEFLQYAEAEVRSLASLYSAVGKNVDALILYFGEDLARCTFEQGIVKN</sequence>
<evidence type="ECO:0000313" key="7">
    <source>
        <dbReference type="EMBL" id="EXB57929.1"/>
    </source>
</evidence>
<dbReference type="SUPFAM" id="SSF49562">
    <property type="entry name" value="C2 domain (Calcium/lipid-binding domain, CaLB)"/>
    <property type="match status" value="1"/>
</dbReference>
<dbReference type="EMBL" id="KE344354">
    <property type="protein sequence ID" value="EXB57929.1"/>
    <property type="molecule type" value="Genomic_DNA"/>
</dbReference>
<reference evidence="8" key="1">
    <citation type="submission" date="2013-01" db="EMBL/GenBank/DDBJ databases">
        <title>Draft Genome Sequence of a Mulberry Tree, Morus notabilis C.K. Schneid.</title>
        <authorList>
            <person name="He N."/>
            <person name="Zhao S."/>
        </authorList>
    </citation>
    <scope>NUCLEOTIDE SEQUENCE</scope>
</reference>
<dbReference type="Gene3D" id="3.90.190.10">
    <property type="entry name" value="Protein tyrosine phosphatase superfamily"/>
    <property type="match status" value="1"/>
</dbReference>
<feature type="region of interest" description="Disordered" evidence="4">
    <location>
        <begin position="531"/>
        <end position="563"/>
    </location>
</feature>
<evidence type="ECO:0000259" key="5">
    <source>
        <dbReference type="PROSITE" id="PS51182"/>
    </source>
</evidence>
<dbReference type="SMART" id="SM00498">
    <property type="entry name" value="FH2"/>
    <property type="match status" value="1"/>
</dbReference>
<dbReference type="InterPro" id="IPR051144">
    <property type="entry name" value="Formin_homology_domain"/>
</dbReference>
<dbReference type="PANTHER" id="PTHR45733:SF20">
    <property type="entry name" value="FORMIN-LIKE PROTEIN 13"/>
    <property type="match status" value="1"/>
</dbReference>
<dbReference type="eggNOG" id="KOG1922">
    <property type="taxonomic scope" value="Eukaryota"/>
</dbReference>
<feature type="compositionally biased region" description="Pro residues" evidence="4">
    <location>
        <begin position="639"/>
        <end position="664"/>
    </location>
</feature>
<evidence type="ECO:0000256" key="2">
    <source>
        <dbReference type="ARBA" id="ARBA00022912"/>
    </source>
</evidence>